<gene>
    <name evidence="5" type="ORF">LOKO_01908</name>
</gene>
<keyword evidence="6" id="KW-1185">Reference proteome</keyword>
<evidence type="ECO:0000259" key="4">
    <source>
        <dbReference type="PROSITE" id="PS51900"/>
    </source>
</evidence>
<dbReference type="STRING" id="507626.LOKO_01908"/>
<feature type="domain" description="Core-binding (CB)" evidence="4">
    <location>
        <begin position="36"/>
        <end position="84"/>
    </location>
</feature>
<dbReference type="KEGG" id="hco:LOKO_01908"/>
<sequence>MSEAGQEQTPQPQLTVGQDASVVPVADRAAARIAAGDDHHAVALWLAEFRASPQTLRAYRREAERLLLWLGEQGSRRIPPATRS</sequence>
<reference evidence="5 6" key="2">
    <citation type="submission" date="2016-02" db="EMBL/GenBank/DDBJ databases">
        <authorList>
            <person name="Wen L."/>
            <person name="He K."/>
            <person name="Yang H."/>
        </authorList>
    </citation>
    <scope>NUCLEOTIDE SEQUENCE [LARGE SCALE GENOMIC DNA]</scope>
    <source>
        <strain evidence="5 6">AGD 8-3</strain>
    </source>
</reference>
<dbReference type="RefSeq" id="WP_066448140.1">
    <property type="nucleotide sequence ID" value="NZ_CP014226.1"/>
</dbReference>
<dbReference type="PROSITE" id="PS51900">
    <property type="entry name" value="CB"/>
    <property type="match status" value="1"/>
</dbReference>
<name>A0A0X8HE65_9GAMM</name>
<organism evidence="5 6">
    <name type="scientific">Halomonas chromatireducens</name>
    <dbReference type="NCBI Taxonomy" id="507626"/>
    <lineage>
        <taxon>Bacteria</taxon>
        <taxon>Pseudomonadati</taxon>
        <taxon>Pseudomonadota</taxon>
        <taxon>Gammaproteobacteria</taxon>
        <taxon>Oceanospirillales</taxon>
        <taxon>Halomonadaceae</taxon>
        <taxon>Halomonas</taxon>
    </lineage>
</organism>
<protein>
    <recommendedName>
        <fullName evidence="4">Core-binding (CB) domain-containing protein</fullName>
    </recommendedName>
</protein>
<dbReference type="GO" id="GO:0015074">
    <property type="term" value="P:DNA integration"/>
    <property type="evidence" value="ECO:0007669"/>
    <property type="project" value="UniProtKB-KW"/>
</dbReference>
<dbReference type="GO" id="GO:0003677">
    <property type="term" value="F:DNA binding"/>
    <property type="evidence" value="ECO:0007669"/>
    <property type="project" value="UniProtKB-UniRule"/>
</dbReference>
<evidence type="ECO:0000313" key="5">
    <source>
        <dbReference type="EMBL" id="AMD00976.1"/>
    </source>
</evidence>
<dbReference type="InterPro" id="IPR044068">
    <property type="entry name" value="CB"/>
</dbReference>
<keyword evidence="1" id="KW-0229">DNA integration</keyword>
<evidence type="ECO:0000313" key="6">
    <source>
        <dbReference type="Proteomes" id="UP000063387"/>
    </source>
</evidence>
<dbReference type="Proteomes" id="UP000063387">
    <property type="component" value="Chromosome"/>
</dbReference>
<reference evidence="5 6" key="1">
    <citation type="journal article" date="2016" name="Genome Announc.">
        <title>Draft Genome Sequence of 'Halomonas chromatireducens' Strain AGD 8-3, a Haloalkaliphilic Chromate- and Selenite-Reducing Gammaproteobacterium.</title>
        <authorList>
            <person name="Sharko F.S."/>
            <person name="Shapovalova A.A."/>
            <person name="Tsygankova S.V."/>
            <person name="Komova A.V."/>
            <person name="Boulygina E.S."/>
            <person name="Teslyuk A.B."/>
            <person name="Gotovtsev P.M."/>
            <person name="Namsaraev Z.B."/>
            <person name="Khijniak T.V."/>
            <person name="Nedoluzhko A.V."/>
            <person name="Vasilov R.G."/>
        </authorList>
    </citation>
    <scope>NUCLEOTIDE SEQUENCE [LARGE SCALE GENOMIC DNA]</scope>
    <source>
        <strain evidence="5 6">AGD 8-3</strain>
    </source>
</reference>
<accession>A0A0X8HE65</accession>
<dbReference type="AlphaFoldDB" id="A0A0X8HE65"/>
<proteinExistence type="predicted"/>
<feature type="compositionally biased region" description="Polar residues" evidence="3">
    <location>
        <begin position="1"/>
        <end position="18"/>
    </location>
</feature>
<keyword evidence="2" id="KW-0238">DNA-binding</keyword>
<evidence type="ECO:0000256" key="1">
    <source>
        <dbReference type="ARBA" id="ARBA00022908"/>
    </source>
</evidence>
<evidence type="ECO:0000256" key="2">
    <source>
        <dbReference type="PROSITE-ProRule" id="PRU01248"/>
    </source>
</evidence>
<dbReference type="EMBL" id="CP014226">
    <property type="protein sequence ID" value="AMD00976.1"/>
    <property type="molecule type" value="Genomic_DNA"/>
</dbReference>
<evidence type="ECO:0000256" key="3">
    <source>
        <dbReference type="SAM" id="MobiDB-lite"/>
    </source>
</evidence>
<dbReference type="PATRIC" id="fig|507626.3.peg.1904"/>
<feature type="region of interest" description="Disordered" evidence="3">
    <location>
        <begin position="1"/>
        <end position="20"/>
    </location>
</feature>